<dbReference type="STRING" id="1122188.SAMN02745674_02342"/>
<dbReference type="PANTHER" id="PTHR11627">
    <property type="entry name" value="FRUCTOSE-BISPHOSPHATE ALDOLASE"/>
    <property type="match status" value="1"/>
</dbReference>
<gene>
    <name evidence="7" type="ORF">SAMN02745674_02342</name>
</gene>
<reference evidence="7 8" key="1">
    <citation type="submission" date="2017-02" db="EMBL/GenBank/DDBJ databases">
        <authorList>
            <person name="Peterson S.W."/>
        </authorList>
    </citation>
    <scope>NUCLEOTIDE SEQUENCE [LARGE SCALE GENOMIC DNA]</scope>
    <source>
        <strain evidence="7 8">DSM 21749</strain>
    </source>
</reference>
<evidence type="ECO:0000256" key="6">
    <source>
        <dbReference type="RuleBase" id="RU003994"/>
    </source>
</evidence>
<evidence type="ECO:0000256" key="2">
    <source>
        <dbReference type="ARBA" id="ARBA00004714"/>
    </source>
</evidence>
<evidence type="ECO:0000256" key="1">
    <source>
        <dbReference type="ARBA" id="ARBA00000441"/>
    </source>
</evidence>
<dbReference type="EC" id="4.1.2.13" evidence="6"/>
<protein>
    <recommendedName>
        <fullName evidence="6">Fructose-bisphosphate aldolase</fullName>
        <ecNumber evidence="6">4.1.2.13</ecNumber>
    </recommendedName>
</protein>
<dbReference type="InterPro" id="IPR029768">
    <property type="entry name" value="Aldolase_I_AS"/>
</dbReference>
<dbReference type="FunFam" id="3.20.20.70:FF:000140">
    <property type="entry name" value="Fructose-bisphosphate aldolase"/>
    <property type="match status" value="1"/>
</dbReference>
<dbReference type="InterPro" id="IPR013785">
    <property type="entry name" value="Aldolase_TIM"/>
</dbReference>
<dbReference type="CDD" id="cd00948">
    <property type="entry name" value="FBP_aldolase_I_a"/>
    <property type="match status" value="1"/>
</dbReference>
<organism evidence="7 8">
    <name type="scientific">Lysobacter spongiicola DSM 21749</name>
    <dbReference type="NCBI Taxonomy" id="1122188"/>
    <lineage>
        <taxon>Bacteria</taxon>
        <taxon>Pseudomonadati</taxon>
        <taxon>Pseudomonadota</taxon>
        <taxon>Gammaproteobacteria</taxon>
        <taxon>Lysobacterales</taxon>
        <taxon>Lysobacteraceae</taxon>
        <taxon>Novilysobacter</taxon>
    </lineage>
</organism>
<comment type="pathway">
    <text evidence="2">Carbohydrate degradation; glycolysis; D-glyceraldehyde 3-phosphate and glycerone phosphate from D-glucose: step 4/4.</text>
</comment>
<keyword evidence="4 6" id="KW-0324">Glycolysis</keyword>
<dbReference type="InterPro" id="IPR000741">
    <property type="entry name" value="FBA_I"/>
</dbReference>
<accession>A0A1T4RS23</accession>
<name>A0A1T4RS23_9GAMM</name>
<evidence type="ECO:0000313" key="8">
    <source>
        <dbReference type="Proteomes" id="UP000190061"/>
    </source>
</evidence>
<evidence type="ECO:0000256" key="4">
    <source>
        <dbReference type="ARBA" id="ARBA00023152"/>
    </source>
</evidence>
<keyword evidence="5 6" id="KW-0456">Lyase</keyword>
<dbReference type="RefSeq" id="WP_078758889.1">
    <property type="nucleotide sequence ID" value="NZ_FUXP01000010.1"/>
</dbReference>
<sequence>MSIEQLAETAQAMVAAGKGIIAIDESNATIKKRFDGVGIECTEENRRAYREMLLTTPKLGEHISGAILFDETLRQSTAGGVPFTKVMTESGIIPGIKVDKGTHALAGFPGEVVTEGLDGLRARLEEYYKLGARFAKWRAVINISDDTPSGTCIDANAHALARYAALCQEQGLVPMVEPEVIMDGNHDIDTCYEVTEVTLRSLFASLYEHNVMLEGTILKASMVLPGSTSGEKASVEEVAAATLQCLKATVPATLPGIVFLSGGQSDEDATAHLDAMNRMGAKPWPLSFSYGRAMQSAALKLWSEDLVGNVGKAQDTVFARARDNGLAALGQWKANG</sequence>
<dbReference type="GO" id="GO:0006096">
    <property type="term" value="P:glycolytic process"/>
    <property type="evidence" value="ECO:0007669"/>
    <property type="project" value="UniProtKB-UniPathway"/>
</dbReference>
<keyword evidence="8" id="KW-1185">Reference proteome</keyword>
<dbReference type="PROSITE" id="PS00158">
    <property type="entry name" value="ALDOLASE_CLASS_I"/>
    <property type="match status" value="1"/>
</dbReference>
<dbReference type="Gene3D" id="3.20.20.70">
    <property type="entry name" value="Aldolase class I"/>
    <property type="match status" value="1"/>
</dbReference>
<evidence type="ECO:0000256" key="3">
    <source>
        <dbReference type="ARBA" id="ARBA00010387"/>
    </source>
</evidence>
<dbReference type="SUPFAM" id="SSF51569">
    <property type="entry name" value="Aldolase"/>
    <property type="match status" value="1"/>
</dbReference>
<evidence type="ECO:0000256" key="5">
    <source>
        <dbReference type="ARBA" id="ARBA00023239"/>
    </source>
</evidence>
<dbReference type="Proteomes" id="UP000190061">
    <property type="component" value="Unassembled WGS sequence"/>
</dbReference>
<dbReference type="Pfam" id="PF00274">
    <property type="entry name" value="Glycolytic"/>
    <property type="match status" value="1"/>
</dbReference>
<dbReference type="OrthoDB" id="9793595at2"/>
<proteinExistence type="inferred from homology"/>
<dbReference type="AlphaFoldDB" id="A0A1T4RS23"/>
<dbReference type="EMBL" id="FUXP01000010">
    <property type="protein sequence ID" value="SKA18805.1"/>
    <property type="molecule type" value="Genomic_DNA"/>
</dbReference>
<dbReference type="NCBIfam" id="NF033379">
    <property type="entry name" value="FrucBisAld_I"/>
    <property type="match status" value="1"/>
</dbReference>
<dbReference type="GO" id="GO:0004332">
    <property type="term" value="F:fructose-bisphosphate aldolase activity"/>
    <property type="evidence" value="ECO:0007669"/>
    <property type="project" value="UniProtKB-EC"/>
</dbReference>
<comment type="similarity">
    <text evidence="3 6">Belongs to the class I fructose-bisphosphate aldolase family.</text>
</comment>
<dbReference type="UniPathway" id="UPA00109">
    <property type="reaction ID" value="UER00183"/>
</dbReference>
<evidence type="ECO:0000313" key="7">
    <source>
        <dbReference type="EMBL" id="SKA18805.1"/>
    </source>
</evidence>
<comment type="catalytic activity">
    <reaction evidence="1 6">
        <text>beta-D-fructose 1,6-bisphosphate = D-glyceraldehyde 3-phosphate + dihydroxyacetone phosphate</text>
        <dbReference type="Rhea" id="RHEA:14729"/>
        <dbReference type="ChEBI" id="CHEBI:32966"/>
        <dbReference type="ChEBI" id="CHEBI:57642"/>
        <dbReference type="ChEBI" id="CHEBI:59776"/>
        <dbReference type="EC" id="4.1.2.13"/>
    </reaction>
</comment>